<sequence>MSTIVITGAGSGMGLSTTKLFLARGWNVVMADLNRQQKAQKVAQQLAQQYGEERILFVQTDVANSVSVMAMAQQAYAKYPEINALLNNAGVFAEGALHEVKEETWDMVMNVDVKSIFLMAKAFVPQMIQQKSGSIVNIASISGLRGDYNMAAYSAAKGAVVNLVRSMALDYGRLGIRVNNICPGPTNTPMFQANPPAVIEKFNEASPLGHIVEPQDIAQAVWFLVNGESASITGVNLPVSTGYEVYSNQPVQD</sequence>
<dbReference type="InterPro" id="IPR002347">
    <property type="entry name" value="SDR_fam"/>
</dbReference>
<dbReference type="PRINTS" id="PR00080">
    <property type="entry name" value="SDRFAMILY"/>
</dbReference>
<organism evidence="3 4">
    <name type="scientific">Limosilactobacillus mucosae</name>
    <name type="common">Lactobacillus mucosae</name>
    <dbReference type="NCBI Taxonomy" id="97478"/>
    <lineage>
        <taxon>Bacteria</taxon>
        <taxon>Bacillati</taxon>
        <taxon>Bacillota</taxon>
        <taxon>Bacilli</taxon>
        <taxon>Lactobacillales</taxon>
        <taxon>Lactobacillaceae</taxon>
        <taxon>Limosilactobacillus</taxon>
    </lineage>
</organism>
<gene>
    <name evidence="3" type="ORF">PO158_07235</name>
</gene>
<dbReference type="RefSeq" id="WP_272208037.1">
    <property type="nucleotide sequence ID" value="NZ_JAQOMY010000005.1"/>
</dbReference>
<dbReference type="PANTHER" id="PTHR24321">
    <property type="entry name" value="DEHYDROGENASES, SHORT CHAIN"/>
    <property type="match status" value="1"/>
</dbReference>
<dbReference type="InterPro" id="IPR036291">
    <property type="entry name" value="NAD(P)-bd_dom_sf"/>
</dbReference>
<dbReference type="CDD" id="cd05233">
    <property type="entry name" value="SDR_c"/>
    <property type="match status" value="1"/>
</dbReference>
<comment type="similarity">
    <text evidence="1">Belongs to the short-chain dehydrogenases/reductases (SDR) family.</text>
</comment>
<dbReference type="Proteomes" id="UP001218021">
    <property type="component" value="Unassembled WGS sequence"/>
</dbReference>
<evidence type="ECO:0000313" key="3">
    <source>
        <dbReference type="EMBL" id="MDC2828075.1"/>
    </source>
</evidence>
<reference evidence="3" key="1">
    <citation type="submission" date="2023-01" db="EMBL/GenBank/DDBJ databases">
        <title>Genome analysis of 13 Lactobacillus isolated from gut of wild boar.</title>
        <authorList>
            <person name="Papp P."/>
            <person name="Libisch B."/>
            <person name="Nagy T."/>
            <person name="Olasz F."/>
        </authorList>
    </citation>
    <scope>NUCLEOTIDE SEQUENCE</scope>
    <source>
        <strain evidence="3">F108</strain>
    </source>
</reference>
<dbReference type="Pfam" id="PF13561">
    <property type="entry name" value="adh_short_C2"/>
    <property type="match status" value="1"/>
</dbReference>
<comment type="caution">
    <text evidence="3">The sequence shown here is derived from an EMBL/GenBank/DDBJ whole genome shotgun (WGS) entry which is preliminary data.</text>
</comment>
<dbReference type="EMBL" id="JAQOND010000028">
    <property type="protein sequence ID" value="MDC2828075.1"/>
    <property type="molecule type" value="Genomic_DNA"/>
</dbReference>
<dbReference type="InterPro" id="IPR020904">
    <property type="entry name" value="Sc_DH/Rdtase_CS"/>
</dbReference>
<dbReference type="AlphaFoldDB" id="A0AAJ1HT19"/>
<protein>
    <submittedName>
        <fullName evidence="3">SDR family NAD(P)-dependent oxidoreductase</fullName>
    </submittedName>
</protein>
<dbReference type="GO" id="GO:0008206">
    <property type="term" value="P:bile acid metabolic process"/>
    <property type="evidence" value="ECO:0007669"/>
    <property type="project" value="UniProtKB-ARBA"/>
</dbReference>
<dbReference type="PANTHER" id="PTHR24321:SF8">
    <property type="entry name" value="ESTRADIOL 17-BETA-DEHYDROGENASE 8-RELATED"/>
    <property type="match status" value="1"/>
</dbReference>
<accession>A0AAJ1HT19</accession>
<evidence type="ECO:0000256" key="2">
    <source>
        <dbReference type="ARBA" id="ARBA00023002"/>
    </source>
</evidence>
<proteinExistence type="inferred from homology"/>
<evidence type="ECO:0000313" key="4">
    <source>
        <dbReference type="Proteomes" id="UP001218021"/>
    </source>
</evidence>
<dbReference type="Gene3D" id="3.40.50.720">
    <property type="entry name" value="NAD(P)-binding Rossmann-like Domain"/>
    <property type="match status" value="1"/>
</dbReference>
<evidence type="ECO:0000256" key="1">
    <source>
        <dbReference type="ARBA" id="ARBA00006484"/>
    </source>
</evidence>
<keyword evidence="2" id="KW-0560">Oxidoreductase</keyword>
<dbReference type="PRINTS" id="PR00081">
    <property type="entry name" value="GDHRDH"/>
</dbReference>
<dbReference type="GO" id="GO:0016491">
    <property type="term" value="F:oxidoreductase activity"/>
    <property type="evidence" value="ECO:0007669"/>
    <property type="project" value="UniProtKB-KW"/>
</dbReference>
<name>A0AAJ1HT19_LIMMU</name>
<dbReference type="PROSITE" id="PS00061">
    <property type="entry name" value="ADH_SHORT"/>
    <property type="match status" value="1"/>
</dbReference>
<dbReference type="FunFam" id="3.40.50.720:FF:000084">
    <property type="entry name" value="Short-chain dehydrogenase reductase"/>
    <property type="match status" value="1"/>
</dbReference>
<dbReference type="SUPFAM" id="SSF51735">
    <property type="entry name" value="NAD(P)-binding Rossmann-fold domains"/>
    <property type="match status" value="1"/>
</dbReference>